<evidence type="ECO:0000256" key="2">
    <source>
        <dbReference type="ARBA" id="ARBA00022603"/>
    </source>
</evidence>
<evidence type="ECO:0000256" key="3">
    <source>
        <dbReference type="ARBA" id="ARBA00022679"/>
    </source>
</evidence>
<evidence type="ECO:0000313" key="8">
    <source>
        <dbReference type="Proteomes" id="UP000031036"/>
    </source>
</evidence>
<gene>
    <name evidence="7" type="primary">mettl10</name>
    <name evidence="7" type="ORF">Tcan_08458</name>
</gene>
<dbReference type="EMBL" id="JPKZ01000752">
    <property type="protein sequence ID" value="KHN85632.1"/>
    <property type="molecule type" value="Genomic_DNA"/>
</dbReference>
<dbReference type="GO" id="GO:0005737">
    <property type="term" value="C:cytoplasm"/>
    <property type="evidence" value="ECO:0007669"/>
    <property type="project" value="UniProtKB-SubCell"/>
</dbReference>
<dbReference type="InterPro" id="IPR029063">
    <property type="entry name" value="SAM-dependent_MTases_sf"/>
</dbReference>
<keyword evidence="2 5" id="KW-0489">Methyltransferase</keyword>
<comment type="subcellular location">
    <subcellularLocation>
        <location evidence="5">Cytoplasm</location>
    </subcellularLocation>
</comment>
<dbReference type="PANTHER" id="PTHR12843:SF5">
    <property type="entry name" value="EEF1A LYSINE METHYLTRANSFERASE 2"/>
    <property type="match status" value="1"/>
</dbReference>
<dbReference type="InterPro" id="IPR025714">
    <property type="entry name" value="Methyltranfer_dom"/>
</dbReference>
<dbReference type="OMA" id="PTPSFQF"/>
<feature type="domain" description="Methyltransferase" evidence="6">
    <location>
        <begin position="78"/>
        <end position="207"/>
    </location>
</feature>
<dbReference type="OrthoDB" id="540004at2759"/>
<comment type="similarity">
    <text evidence="5">Belongs to the class I-like SAM-binding methyltransferase superfamily. EFM4 family.</text>
</comment>
<comment type="function">
    <text evidence="5">S-adenosyl-L-methionine-dependent protein-lysine N-methyltransferase that methylates elongation factor 1-alpha.</text>
</comment>
<evidence type="ECO:0000256" key="5">
    <source>
        <dbReference type="HAMAP-Rule" id="MF_03188"/>
    </source>
</evidence>
<evidence type="ECO:0000256" key="1">
    <source>
        <dbReference type="ARBA" id="ARBA00022490"/>
    </source>
</evidence>
<sequence>MKNPCYFRNQYHATPNDTPPRSLVLCTEADAMMAFATWDERYKVELENYEDIGDEGEIWFGRSAENRAIRYLLDAGLRKDSRIIDLGCGNGSLLRHLRRLKFTCLTGVDYCEDAVRLARSIAEREEAATDMLPINFHVVDLLKENALTDRYDIVMDKGTWDAMSLSSEKKTRLCHYRNCVLHITNINGLFIIFSCNFTKEELKEQFECKGLIFETEIASANSLTFGGKSGVTSTGAVFRRIV</sequence>
<evidence type="ECO:0000256" key="4">
    <source>
        <dbReference type="ARBA" id="ARBA00022691"/>
    </source>
</evidence>
<dbReference type="PANTHER" id="PTHR12843">
    <property type="entry name" value="PROTEIN-LYSINE N-METHYLTRANSFERASE METTL10"/>
    <property type="match status" value="1"/>
</dbReference>
<protein>
    <recommendedName>
        <fullName evidence="5">Protein-lysine N-methyltransferase Tcan_08458</fullName>
        <ecNumber evidence="5">2.1.1.-</ecNumber>
    </recommendedName>
</protein>
<dbReference type="GO" id="GO:0016279">
    <property type="term" value="F:protein-lysine N-methyltransferase activity"/>
    <property type="evidence" value="ECO:0007669"/>
    <property type="project" value="UniProtKB-UniRule"/>
</dbReference>
<dbReference type="CDD" id="cd02440">
    <property type="entry name" value="AdoMet_MTases"/>
    <property type="match status" value="1"/>
</dbReference>
<dbReference type="SUPFAM" id="SSF53335">
    <property type="entry name" value="S-adenosyl-L-methionine-dependent methyltransferases"/>
    <property type="match status" value="1"/>
</dbReference>
<keyword evidence="4 5" id="KW-0949">S-adenosyl-L-methionine</keyword>
<dbReference type="Pfam" id="PF13847">
    <property type="entry name" value="Methyltransf_31"/>
    <property type="match status" value="1"/>
</dbReference>
<keyword evidence="3 5" id="KW-0808">Transferase</keyword>
<keyword evidence="1 5" id="KW-0963">Cytoplasm</keyword>
<dbReference type="STRING" id="6265.A0A0B2VW96"/>
<dbReference type="InterPro" id="IPR026635">
    <property type="entry name" value="Efm4/METTL10"/>
</dbReference>
<reference evidence="7 8" key="1">
    <citation type="submission" date="2014-11" db="EMBL/GenBank/DDBJ databases">
        <title>Genetic blueprint of the zoonotic pathogen Toxocara canis.</title>
        <authorList>
            <person name="Zhu X.-Q."/>
            <person name="Korhonen P.K."/>
            <person name="Cai H."/>
            <person name="Young N.D."/>
            <person name="Nejsum P."/>
            <person name="von Samson-Himmelstjerna G."/>
            <person name="Boag P.R."/>
            <person name="Tan P."/>
            <person name="Li Q."/>
            <person name="Min J."/>
            <person name="Yang Y."/>
            <person name="Wang X."/>
            <person name="Fang X."/>
            <person name="Hall R.S."/>
            <person name="Hofmann A."/>
            <person name="Sternberg P.W."/>
            <person name="Jex A.R."/>
            <person name="Gasser R.B."/>
        </authorList>
    </citation>
    <scope>NUCLEOTIDE SEQUENCE [LARGE SCALE GENOMIC DNA]</scope>
    <source>
        <strain evidence="7">PN_DK_2014</strain>
    </source>
</reference>
<dbReference type="Gene3D" id="3.40.50.150">
    <property type="entry name" value="Vaccinia Virus protein VP39"/>
    <property type="match status" value="1"/>
</dbReference>
<evidence type="ECO:0000313" key="7">
    <source>
        <dbReference type="EMBL" id="KHN85632.1"/>
    </source>
</evidence>
<comment type="caution">
    <text evidence="7">The sequence shown here is derived from an EMBL/GenBank/DDBJ whole genome shotgun (WGS) entry which is preliminary data.</text>
</comment>
<dbReference type="Proteomes" id="UP000031036">
    <property type="component" value="Unassembled WGS sequence"/>
</dbReference>
<dbReference type="AlphaFoldDB" id="A0A0B2VW96"/>
<name>A0A0B2VW96_TOXCA</name>
<keyword evidence="8" id="KW-1185">Reference proteome</keyword>
<organism evidence="7 8">
    <name type="scientific">Toxocara canis</name>
    <name type="common">Canine roundworm</name>
    <dbReference type="NCBI Taxonomy" id="6265"/>
    <lineage>
        <taxon>Eukaryota</taxon>
        <taxon>Metazoa</taxon>
        <taxon>Ecdysozoa</taxon>
        <taxon>Nematoda</taxon>
        <taxon>Chromadorea</taxon>
        <taxon>Rhabditida</taxon>
        <taxon>Spirurina</taxon>
        <taxon>Ascaridomorpha</taxon>
        <taxon>Ascaridoidea</taxon>
        <taxon>Toxocaridae</taxon>
        <taxon>Toxocara</taxon>
    </lineage>
</organism>
<accession>A0A0B2VW96</accession>
<dbReference type="EC" id="2.1.1.-" evidence="5"/>
<dbReference type="HAMAP" id="MF_03188">
    <property type="entry name" value="Methyltr_EFM4"/>
    <property type="match status" value="1"/>
</dbReference>
<proteinExistence type="inferred from homology"/>
<dbReference type="GO" id="GO:0032259">
    <property type="term" value="P:methylation"/>
    <property type="evidence" value="ECO:0007669"/>
    <property type="project" value="UniProtKB-KW"/>
</dbReference>
<evidence type="ECO:0000259" key="6">
    <source>
        <dbReference type="Pfam" id="PF13847"/>
    </source>
</evidence>